<comment type="caution">
    <text evidence="1">The sequence shown here is derived from an EMBL/GenBank/DDBJ whole genome shotgun (WGS) entry which is preliminary data.</text>
</comment>
<keyword evidence="2" id="KW-1185">Reference proteome</keyword>
<dbReference type="InterPro" id="IPR036520">
    <property type="entry name" value="UPF0759_sf"/>
</dbReference>
<protein>
    <submittedName>
        <fullName evidence="1">DUF72 domain-containing protein</fullName>
    </submittedName>
</protein>
<dbReference type="SUPFAM" id="SSF117396">
    <property type="entry name" value="TM1631-like"/>
    <property type="match status" value="1"/>
</dbReference>
<sequence>MQPSPAPSPVRIGTAGWSIPKTDAAAFPAEGSHLQRYSAVLSAVEINSSFHRPHRRQTYERWAATVPADFRFSVKIPKTISHAARLIDTEPLLDAFVAEVAGLGGKLAVLLLQLPPSFGYDERVVARFFEALRHRIPPTVQLACEPRHASWFAPDVEVWLAMQRVARVAADPVIAPGGAQPGGWPGLRYHRLHGAPRIYYSSYEAAFLEALAITLAGDTPAWCIFDNTASGAATGNALALQTMLMPG</sequence>
<gene>
    <name evidence="1" type="ORF">ABC969_15830</name>
</gene>
<dbReference type="Gene3D" id="3.20.20.410">
    <property type="entry name" value="Protein of unknown function UPF0759"/>
    <property type="match status" value="1"/>
</dbReference>
<dbReference type="PANTHER" id="PTHR30348">
    <property type="entry name" value="UNCHARACTERIZED PROTEIN YECE"/>
    <property type="match status" value="1"/>
</dbReference>
<dbReference type="InterPro" id="IPR002763">
    <property type="entry name" value="DUF72"/>
</dbReference>
<dbReference type="RefSeq" id="WP_345866130.1">
    <property type="nucleotide sequence ID" value="NZ_JBDIMF010000008.1"/>
</dbReference>
<name>A0ABU9XWF3_9SPHN</name>
<dbReference type="Proteomes" id="UP001404104">
    <property type="component" value="Unassembled WGS sequence"/>
</dbReference>
<evidence type="ECO:0000313" key="2">
    <source>
        <dbReference type="Proteomes" id="UP001404104"/>
    </source>
</evidence>
<proteinExistence type="predicted"/>
<accession>A0ABU9XWF3</accession>
<organism evidence="1 2">
    <name type="scientific">Sphingomonas qilianensis</name>
    <dbReference type="NCBI Taxonomy" id="1736690"/>
    <lineage>
        <taxon>Bacteria</taxon>
        <taxon>Pseudomonadati</taxon>
        <taxon>Pseudomonadota</taxon>
        <taxon>Alphaproteobacteria</taxon>
        <taxon>Sphingomonadales</taxon>
        <taxon>Sphingomonadaceae</taxon>
        <taxon>Sphingomonas</taxon>
    </lineage>
</organism>
<evidence type="ECO:0000313" key="1">
    <source>
        <dbReference type="EMBL" id="MEN2787883.1"/>
    </source>
</evidence>
<reference evidence="1 2" key="1">
    <citation type="submission" date="2024-05" db="EMBL/GenBank/DDBJ databases">
        <authorList>
            <person name="Liu Q."/>
            <person name="Xin Y.-H."/>
        </authorList>
    </citation>
    <scope>NUCLEOTIDE SEQUENCE [LARGE SCALE GENOMIC DNA]</scope>
    <source>
        <strain evidence="1 2">CGMCC 1.15349</strain>
    </source>
</reference>
<dbReference type="EMBL" id="JBDIMF010000008">
    <property type="protein sequence ID" value="MEN2787883.1"/>
    <property type="molecule type" value="Genomic_DNA"/>
</dbReference>
<dbReference type="PANTHER" id="PTHR30348:SF14">
    <property type="entry name" value="BLR8050 PROTEIN"/>
    <property type="match status" value="1"/>
</dbReference>
<dbReference type="Pfam" id="PF01904">
    <property type="entry name" value="DUF72"/>
    <property type="match status" value="1"/>
</dbReference>